<name>A0A875S3Q9_EENNA</name>
<dbReference type="OrthoDB" id="2014201at2759"/>
<dbReference type="RefSeq" id="XP_038779521.1">
    <property type="nucleotide sequence ID" value="XM_038923593.1"/>
</dbReference>
<dbReference type="InterPro" id="IPR050587">
    <property type="entry name" value="GNT1/Glycosyltrans_8"/>
</dbReference>
<dbReference type="EMBL" id="CP064815">
    <property type="protein sequence ID" value="QPG75956.1"/>
    <property type="molecule type" value="Genomic_DNA"/>
</dbReference>
<organism evidence="1 2">
    <name type="scientific">Eeniella nana</name>
    <name type="common">Yeast</name>
    <name type="synonym">Brettanomyces nanus</name>
    <dbReference type="NCBI Taxonomy" id="13502"/>
    <lineage>
        <taxon>Eukaryota</taxon>
        <taxon>Fungi</taxon>
        <taxon>Dikarya</taxon>
        <taxon>Ascomycota</taxon>
        <taxon>Saccharomycotina</taxon>
        <taxon>Pichiomycetes</taxon>
        <taxon>Pichiales</taxon>
        <taxon>Pichiaceae</taxon>
        <taxon>Brettanomyces</taxon>
    </lineage>
</organism>
<accession>A0A875S3Q9</accession>
<sequence length="529" mass="61042">MSIRRYKRFLILVTIVLVCLIAGDLFKNSGHVVNIVGLRADQGNIHKNKEDPVIEALLKKKTLTDDEEVEVIHHFGFNPYEIKSISAETLFQLHRTKEIDIGEDYLDWGKVAYVQYATDLDHVCPAVINFNRLRQLGAKADFLFLYAGNQSEVNNESEKEMLKKIESTGATIKYVKPIELPSESSYWEKSFTKLYSFSLTEYDRVVFFDSDSLVLKSMDELFTLPDSVLAMPVNYINFRDFDKLKLKLEGAIETPYDRANELSDYYAEIIEPETGYDDIEWLMKIVYASLPSLNLSIKLLKSYGLQYQLASYIMVIHPNKDVFNSLMEALNHRKKNEYDMDVLNNVFNLEKIARTHKNYYSLGDQSYIPLIQVIPHNPYALLSGELRKFHRSHDCYLADPINLPEIGYDYPELKNPGVKTSPIGYLQDEESESTTHLEIPYWSWYWDKQVTTYGWSSNVVLGDAKLVHFSDAPLPKPWTPIPDIRNKLALDAQIQCEKVTGGNKLGCEKEVNQWVALYDKYSQLAQQYC</sequence>
<keyword evidence="2" id="KW-1185">Reference proteome</keyword>
<dbReference type="SUPFAM" id="SSF53448">
    <property type="entry name" value="Nucleotide-diphospho-sugar transferases"/>
    <property type="match status" value="1"/>
</dbReference>
<dbReference type="AlphaFoldDB" id="A0A875S3Q9"/>
<dbReference type="InterPro" id="IPR029044">
    <property type="entry name" value="Nucleotide-diphossugar_trans"/>
</dbReference>
<dbReference type="GeneID" id="62196742"/>
<evidence type="ECO:0000313" key="1">
    <source>
        <dbReference type="EMBL" id="QPG75956.1"/>
    </source>
</evidence>
<protein>
    <submittedName>
        <fullName evidence="1">Uncharacterized protein</fullName>
    </submittedName>
</protein>
<dbReference type="Proteomes" id="UP000662931">
    <property type="component" value="Chromosome 4"/>
</dbReference>
<dbReference type="KEGG" id="bnn:FOA43_003342"/>
<gene>
    <name evidence="1" type="ORF">FOA43_003342</name>
</gene>
<dbReference type="Gene3D" id="3.90.550.10">
    <property type="entry name" value="Spore Coat Polysaccharide Biosynthesis Protein SpsA, Chain A"/>
    <property type="match status" value="1"/>
</dbReference>
<proteinExistence type="predicted"/>
<reference evidence="1" key="1">
    <citation type="submission" date="2020-10" db="EMBL/GenBank/DDBJ databases">
        <authorList>
            <person name="Roach M.J.R."/>
        </authorList>
    </citation>
    <scope>NUCLEOTIDE SEQUENCE</scope>
    <source>
        <strain evidence="1">CBS 1945</strain>
    </source>
</reference>
<evidence type="ECO:0000313" key="2">
    <source>
        <dbReference type="Proteomes" id="UP000662931"/>
    </source>
</evidence>
<dbReference type="PANTHER" id="PTHR11183">
    <property type="entry name" value="GLYCOGENIN SUBFAMILY MEMBER"/>
    <property type="match status" value="1"/>
</dbReference>